<evidence type="ECO:0000313" key="2">
    <source>
        <dbReference type="EMBL" id="NNG41225.1"/>
    </source>
</evidence>
<evidence type="ECO:0000256" key="1">
    <source>
        <dbReference type="SAM" id="MobiDB-lite"/>
    </source>
</evidence>
<dbReference type="EMBL" id="JABENB010000003">
    <property type="protein sequence ID" value="NNG41225.1"/>
    <property type="molecule type" value="Genomic_DNA"/>
</dbReference>
<comment type="caution">
    <text evidence="2">The sequence shown here is derived from an EMBL/GenBank/DDBJ whole genome shotgun (WGS) entry which is preliminary data.</text>
</comment>
<sequence length="56" mass="6296">MGWDDWLNSIDDALAPPTVPQDKGKPTDVAFEVTEPLSPHRSARERRKPAEADHDE</sequence>
<reference evidence="2 3" key="1">
    <citation type="submission" date="2020-05" db="EMBL/GenBank/DDBJ databases">
        <title>Flexivirga sp. ID2601S isolated from air conditioner.</title>
        <authorList>
            <person name="Kim D.H."/>
        </authorList>
    </citation>
    <scope>NUCLEOTIDE SEQUENCE [LARGE SCALE GENOMIC DNA]</scope>
    <source>
        <strain evidence="2 3">ID2601S</strain>
    </source>
</reference>
<feature type="region of interest" description="Disordered" evidence="1">
    <location>
        <begin position="1"/>
        <end position="56"/>
    </location>
</feature>
<proteinExistence type="predicted"/>
<dbReference type="Proteomes" id="UP000557772">
    <property type="component" value="Unassembled WGS sequence"/>
</dbReference>
<protein>
    <submittedName>
        <fullName evidence="2">Uncharacterized protein</fullName>
    </submittedName>
</protein>
<organism evidence="2 3">
    <name type="scientific">Flexivirga aerilata</name>
    <dbReference type="NCBI Taxonomy" id="1656889"/>
    <lineage>
        <taxon>Bacteria</taxon>
        <taxon>Bacillati</taxon>
        <taxon>Actinomycetota</taxon>
        <taxon>Actinomycetes</taxon>
        <taxon>Micrococcales</taxon>
        <taxon>Dermacoccaceae</taxon>
        <taxon>Flexivirga</taxon>
    </lineage>
</organism>
<evidence type="ECO:0000313" key="3">
    <source>
        <dbReference type="Proteomes" id="UP000557772"/>
    </source>
</evidence>
<dbReference type="RefSeq" id="WP_171158340.1">
    <property type="nucleotide sequence ID" value="NZ_JABENB010000003.1"/>
</dbReference>
<keyword evidence="3" id="KW-1185">Reference proteome</keyword>
<dbReference type="AlphaFoldDB" id="A0A849ALE9"/>
<name>A0A849ALE9_9MICO</name>
<accession>A0A849ALE9</accession>
<gene>
    <name evidence="2" type="ORF">HJ588_18355</name>
</gene>